<protein>
    <submittedName>
        <fullName evidence="1">Uncharacterized protein</fullName>
    </submittedName>
</protein>
<dbReference type="Proteomes" id="UP000582487">
    <property type="component" value="Unassembled WGS sequence"/>
</dbReference>
<name>A0A848RI98_9ACTO</name>
<dbReference type="EMBL" id="JABCUV010000009">
    <property type="protein sequence ID" value="NMW93650.1"/>
    <property type="molecule type" value="Genomic_DNA"/>
</dbReference>
<proteinExistence type="predicted"/>
<dbReference type="AlphaFoldDB" id="A0A848RI98"/>
<dbReference type="RefSeq" id="WP_169764921.1">
    <property type="nucleotide sequence ID" value="NZ_JABCUT010000010.1"/>
</dbReference>
<organism evidence="1 2">
    <name type="scientific">Mobiluncus mulieris</name>
    <dbReference type="NCBI Taxonomy" id="2052"/>
    <lineage>
        <taxon>Bacteria</taxon>
        <taxon>Bacillati</taxon>
        <taxon>Actinomycetota</taxon>
        <taxon>Actinomycetes</taxon>
        <taxon>Actinomycetales</taxon>
        <taxon>Actinomycetaceae</taxon>
        <taxon>Mobiluncus</taxon>
    </lineage>
</organism>
<reference evidence="1 2" key="1">
    <citation type="submission" date="2020-04" db="EMBL/GenBank/DDBJ databases">
        <title>Antimicrobial susceptibility and clonality of vaginal-derived multi-drug resistant Mobiluncus isolates in China.</title>
        <authorList>
            <person name="Zhang X."/>
        </authorList>
    </citation>
    <scope>NUCLEOTIDE SEQUENCE [LARGE SCALE GENOMIC DNA]</scope>
    <source>
        <strain evidence="1 2">7</strain>
    </source>
</reference>
<gene>
    <name evidence="1" type="ORF">HHJ74_08095</name>
</gene>
<accession>A0A848RI98</accession>
<comment type="caution">
    <text evidence="1">The sequence shown here is derived from an EMBL/GenBank/DDBJ whole genome shotgun (WGS) entry which is preliminary data.</text>
</comment>
<evidence type="ECO:0000313" key="1">
    <source>
        <dbReference type="EMBL" id="NMW93650.1"/>
    </source>
</evidence>
<sequence length="134" mass="15710">MLFKDMDWAQRKNIKERKSYFTILEEVKQEALKLPNIISLDETTRNHFAYRFSSIADVVTHLRSNFMTLCFDETRCFKILSTNLPDSCNPNRTSLCYLLTHYNENLRANIQTSLVQDKTFDFSGLESLIPGMQE</sequence>
<evidence type="ECO:0000313" key="2">
    <source>
        <dbReference type="Proteomes" id="UP000582487"/>
    </source>
</evidence>